<gene>
    <name evidence="1" type="ORF">NP493_2726g00000</name>
</gene>
<dbReference type="AlphaFoldDB" id="A0AAD9JDV3"/>
<accession>A0AAD9JDV3</accession>
<dbReference type="Proteomes" id="UP001209878">
    <property type="component" value="Unassembled WGS sequence"/>
</dbReference>
<name>A0AAD9JDV3_RIDPI</name>
<sequence>MMDRNANAAENVLVDLDQELEHIRGFICGCRCFDDGPCCQQFMDWEIVDTPNECKGDNSQTEGLRLKNPLSCSPGSSHPMTNSGSICSTGEESTHLLLYLQNHHPQASTFTNSVCLTRSMNSADINCPEQSRHIRSRTSPLLQQSAHHVKWLLPLAHQKMTKEAVIVSCCVTNRQNTWLGSVKILLSISDLLQNVLKGYLLNYKSRKGEILPNCAY</sequence>
<protein>
    <submittedName>
        <fullName evidence="1">Uncharacterized protein</fullName>
    </submittedName>
</protein>
<dbReference type="EMBL" id="JAODUO010002711">
    <property type="protein sequence ID" value="KAK2150801.1"/>
    <property type="molecule type" value="Genomic_DNA"/>
</dbReference>
<evidence type="ECO:0000313" key="1">
    <source>
        <dbReference type="EMBL" id="KAK2150801.1"/>
    </source>
</evidence>
<reference evidence="1" key="1">
    <citation type="journal article" date="2023" name="Mol. Biol. Evol.">
        <title>Third-Generation Sequencing Reveals the Adaptive Role of the Epigenome in Three Deep-Sea Polychaetes.</title>
        <authorList>
            <person name="Perez M."/>
            <person name="Aroh O."/>
            <person name="Sun Y."/>
            <person name="Lan Y."/>
            <person name="Juniper S.K."/>
            <person name="Young C.R."/>
            <person name="Angers B."/>
            <person name="Qian P.Y."/>
        </authorList>
    </citation>
    <scope>NUCLEOTIDE SEQUENCE</scope>
    <source>
        <strain evidence="1">R07B-5</strain>
    </source>
</reference>
<evidence type="ECO:0000313" key="2">
    <source>
        <dbReference type="Proteomes" id="UP001209878"/>
    </source>
</evidence>
<keyword evidence="2" id="KW-1185">Reference proteome</keyword>
<proteinExistence type="predicted"/>
<comment type="caution">
    <text evidence="1">The sequence shown here is derived from an EMBL/GenBank/DDBJ whole genome shotgun (WGS) entry which is preliminary data.</text>
</comment>
<organism evidence="1 2">
    <name type="scientific">Ridgeia piscesae</name>
    <name type="common">Tubeworm</name>
    <dbReference type="NCBI Taxonomy" id="27915"/>
    <lineage>
        <taxon>Eukaryota</taxon>
        <taxon>Metazoa</taxon>
        <taxon>Spiralia</taxon>
        <taxon>Lophotrochozoa</taxon>
        <taxon>Annelida</taxon>
        <taxon>Polychaeta</taxon>
        <taxon>Sedentaria</taxon>
        <taxon>Canalipalpata</taxon>
        <taxon>Sabellida</taxon>
        <taxon>Siboglinidae</taxon>
        <taxon>Ridgeia</taxon>
    </lineage>
</organism>